<accession>A0ABV5R7Y7</accession>
<evidence type="ECO:0000256" key="6">
    <source>
        <dbReference type="ARBA" id="ARBA00022989"/>
    </source>
</evidence>
<evidence type="ECO:0000313" key="11">
    <source>
        <dbReference type="EMBL" id="MFB9573940.1"/>
    </source>
</evidence>
<dbReference type="Proteomes" id="UP001589710">
    <property type="component" value="Unassembled WGS sequence"/>
</dbReference>
<feature type="compositionally biased region" description="Basic and acidic residues" evidence="10">
    <location>
        <begin position="43"/>
        <end position="61"/>
    </location>
</feature>
<dbReference type="PANTHER" id="PTHR42982">
    <property type="entry name" value="SEC-INDEPENDENT PROTEIN TRANSLOCASE PROTEIN TATA"/>
    <property type="match status" value="1"/>
</dbReference>
<evidence type="ECO:0000256" key="5">
    <source>
        <dbReference type="ARBA" id="ARBA00022927"/>
    </source>
</evidence>
<dbReference type="HAMAP" id="MF_00236">
    <property type="entry name" value="TatA_E"/>
    <property type="match status" value="1"/>
</dbReference>
<evidence type="ECO:0000256" key="7">
    <source>
        <dbReference type="ARBA" id="ARBA00023010"/>
    </source>
</evidence>
<dbReference type="InterPro" id="IPR006312">
    <property type="entry name" value="TatA/E"/>
</dbReference>
<feature type="region of interest" description="Disordered" evidence="10">
    <location>
        <begin position="43"/>
        <end position="93"/>
    </location>
</feature>
<proteinExistence type="inferred from homology"/>
<evidence type="ECO:0000256" key="3">
    <source>
        <dbReference type="ARBA" id="ARBA00022475"/>
    </source>
</evidence>
<evidence type="ECO:0000313" key="12">
    <source>
        <dbReference type="Proteomes" id="UP001589710"/>
    </source>
</evidence>
<dbReference type="NCBIfam" id="TIGR01411">
    <property type="entry name" value="tatAE"/>
    <property type="match status" value="1"/>
</dbReference>
<keyword evidence="6 9" id="KW-1133">Transmembrane helix</keyword>
<evidence type="ECO:0000256" key="4">
    <source>
        <dbReference type="ARBA" id="ARBA00022692"/>
    </source>
</evidence>
<sequence>MFRNALEPWHLLILVAVVVLIFGSKKLPDTARALGKSMRILKSETKAMKDDDASNEPRPEPEPGPGPRTISGAPGDTATDRTAPTDNTTSHCD</sequence>
<evidence type="ECO:0000256" key="8">
    <source>
        <dbReference type="ARBA" id="ARBA00023136"/>
    </source>
</evidence>
<keyword evidence="2 9" id="KW-0813">Transport</keyword>
<evidence type="ECO:0000256" key="2">
    <source>
        <dbReference type="ARBA" id="ARBA00022448"/>
    </source>
</evidence>
<comment type="similarity">
    <text evidence="9">Belongs to the TatA/E family.</text>
</comment>
<comment type="subcellular location">
    <subcellularLocation>
        <location evidence="1 9">Cell membrane</location>
        <topology evidence="1 9">Single-pass membrane protein</topology>
    </subcellularLocation>
</comment>
<keyword evidence="4 9" id="KW-0812">Transmembrane</keyword>
<comment type="function">
    <text evidence="9">Part of the twin-arginine translocation (Tat) system that transports large folded proteins containing a characteristic twin-arginine motif in their signal peptide across membranes. TatA could form the protein-conducting channel of the Tat system.</text>
</comment>
<dbReference type="PANTHER" id="PTHR42982:SF8">
    <property type="entry name" value="SEC-INDEPENDENT PROTEIN TRANSLOCASE PROTEIN TATA"/>
    <property type="match status" value="1"/>
</dbReference>
<comment type="caution">
    <text evidence="11">The sequence shown here is derived from an EMBL/GenBank/DDBJ whole genome shotgun (WGS) entry which is preliminary data.</text>
</comment>
<dbReference type="InterPro" id="IPR003369">
    <property type="entry name" value="TatA/B/E"/>
</dbReference>
<dbReference type="RefSeq" id="WP_345509665.1">
    <property type="nucleotide sequence ID" value="NZ_BAAAXD010000003.1"/>
</dbReference>
<dbReference type="Pfam" id="PF02416">
    <property type="entry name" value="TatA_B_E"/>
    <property type="match status" value="1"/>
</dbReference>
<reference evidence="11 12" key="1">
    <citation type="submission" date="2024-09" db="EMBL/GenBank/DDBJ databases">
        <authorList>
            <person name="Sun Q."/>
            <person name="Mori K."/>
        </authorList>
    </citation>
    <scope>NUCLEOTIDE SEQUENCE [LARGE SCALE GENOMIC DNA]</scope>
    <source>
        <strain evidence="11 12">JCM 3331</strain>
    </source>
</reference>
<comment type="subunit">
    <text evidence="9">The Tat system comprises two distinct complexes: a TatABC complex, containing multiple copies of TatA, TatB and TatC subunits, and a separate TatA complex, containing only TatA subunits. Substrates initially bind to the TatABC complex, which probably triggers association of the separate TatA complex to form the active translocon.</text>
</comment>
<organism evidence="11 12">
    <name type="scientific">Streptomyces yanii</name>
    <dbReference type="NCBI Taxonomy" id="78510"/>
    <lineage>
        <taxon>Bacteria</taxon>
        <taxon>Bacillati</taxon>
        <taxon>Actinomycetota</taxon>
        <taxon>Actinomycetes</taxon>
        <taxon>Kitasatosporales</taxon>
        <taxon>Streptomycetaceae</taxon>
        <taxon>Streptomyces</taxon>
    </lineage>
</organism>
<evidence type="ECO:0000256" key="10">
    <source>
        <dbReference type="SAM" id="MobiDB-lite"/>
    </source>
</evidence>
<feature type="compositionally biased region" description="Polar residues" evidence="10">
    <location>
        <begin position="80"/>
        <end position="93"/>
    </location>
</feature>
<keyword evidence="8 9" id="KW-0472">Membrane</keyword>
<protein>
    <recommendedName>
        <fullName evidence="9">Sec-independent protein translocase protein TatA</fullName>
    </recommendedName>
</protein>
<dbReference type="NCBIfam" id="NF001854">
    <property type="entry name" value="PRK00575.1"/>
    <property type="match status" value="1"/>
</dbReference>
<keyword evidence="12" id="KW-1185">Reference proteome</keyword>
<keyword evidence="3 9" id="KW-1003">Cell membrane</keyword>
<evidence type="ECO:0000256" key="1">
    <source>
        <dbReference type="ARBA" id="ARBA00004162"/>
    </source>
</evidence>
<gene>
    <name evidence="9 11" type="primary">tatA</name>
    <name evidence="11" type="ORF">ACFFTL_16905</name>
</gene>
<name>A0ABV5R7Y7_9ACTN</name>
<dbReference type="Gene3D" id="1.20.5.3310">
    <property type="match status" value="1"/>
</dbReference>
<keyword evidence="5 9" id="KW-0653">Protein transport</keyword>
<dbReference type="EMBL" id="JBHMCG010000075">
    <property type="protein sequence ID" value="MFB9573940.1"/>
    <property type="molecule type" value="Genomic_DNA"/>
</dbReference>
<keyword evidence="7 9" id="KW-0811">Translocation</keyword>
<evidence type="ECO:0000256" key="9">
    <source>
        <dbReference type="HAMAP-Rule" id="MF_00236"/>
    </source>
</evidence>